<protein>
    <recommendedName>
        <fullName evidence="1">RNA-directed DNA polymerase</fullName>
        <ecNumber evidence="1">2.7.7.49</ecNumber>
    </recommendedName>
</protein>
<dbReference type="Gene3D" id="1.10.340.70">
    <property type="match status" value="1"/>
</dbReference>
<dbReference type="InterPro" id="IPR043502">
    <property type="entry name" value="DNA/RNA_pol_sf"/>
</dbReference>
<evidence type="ECO:0000313" key="6">
    <source>
        <dbReference type="Proteomes" id="UP001151699"/>
    </source>
</evidence>
<evidence type="ECO:0000256" key="2">
    <source>
        <dbReference type="SAM" id="Phobius"/>
    </source>
</evidence>
<dbReference type="InterPro" id="IPR041577">
    <property type="entry name" value="RT_RNaseH_2"/>
</dbReference>
<dbReference type="InterPro" id="IPR050951">
    <property type="entry name" value="Retrovirus_Pol_polyprotein"/>
</dbReference>
<dbReference type="EC" id="2.7.7.49" evidence="1"/>
<dbReference type="OrthoDB" id="7742044at2759"/>
<gene>
    <name evidence="5" type="primary">Tf2-6</name>
    <name evidence="5" type="ORF">Bhyg_04540</name>
</gene>
<keyword evidence="2" id="KW-0472">Membrane</keyword>
<dbReference type="Pfam" id="PF17919">
    <property type="entry name" value="RT_RNaseH_2"/>
    <property type="match status" value="1"/>
</dbReference>
<dbReference type="InterPro" id="IPR041588">
    <property type="entry name" value="Integrase_H2C2"/>
</dbReference>
<dbReference type="PANTHER" id="PTHR37984">
    <property type="entry name" value="PROTEIN CBG26694"/>
    <property type="match status" value="1"/>
</dbReference>
<keyword evidence="2" id="KW-1133">Transmembrane helix</keyword>
<dbReference type="Pfam" id="PF17921">
    <property type="entry name" value="Integrase_H2C2"/>
    <property type="match status" value="1"/>
</dbReference>
<evidence type="ECO:0000256" key="1">
    <source>
        <dbReference type="ARBA" id="ARBA00012493"/>
    </source>
</evidence>
<evidence type="ECO:0000259" key="3">
    <source>
        <dbReference type="Pfam" id="PF17919"/>
    </source>
</evidence>
<proteinExistence type="predicted"/>
<sequence>MAPGNVKKDTRTIAWTDKAKKAFEKCKNDLVNCTLLAHPVQDAQLQLRIDASDFAVGGALEQISISSDGEIDFELLAKDQQNDPELESTLKKTSGNSLELKLLTIPNSLVKVYCDTKSNVIRPFVPKPFRQVIISKMHGLSHPGIRGTTKLINARFVWPGMNKEIQQFLQHCMECQRSKVTRHNKAPLANFLVPNERFSHINIDLVGSLPVSMGHRYALTIIDPENKMRFFALILVVAVVMPLVVSGLDISGLLKQVGPLIKKAKCAAPCIIRGAKNIDSCENGPFAAICDNVDEIVKRSRSCIKKCDVDPVVQKYAVNVVKTLCNKSKHY</sequence>
<accession>A0A9Q0NGV9</accession>
<feature type="domain" description="Reverse transcriptase/retrotransposon-derived protein RNase H-like" evidence="3">
    <location>
        <begin position="15"/>
        <end position="64"/>
    </location>
</feature>
<dbReference type="SUPFAM" id="SSF56672">
    <property type="entry name" value="DNA/RNA polymerases"/>
    <property type="match status" value="1"/>
</dbReference>
<feature type="transmembrane region" description="Helical" evidence="2">
    <location>
        <begin position="230"/>
        <end position="254"/>
    </location>
</feature>
<organism evidence="5 6">
    <name type="scientific">Pseudolycoriella hygida</name>
    <dbReference type="NCBI Taxonomy" id="35572"/>
    <lineage>
        <taxon>Eukaryota</taxon>
        <taxon>Metazoa</taxon>
        <taxon>Ecdysozoa</taxon>
        <taxon>Arthropoda</taxon>
        <taxon>Hexapoda</taxon>
        <taxon>Insecta</taxon>
        <taxon>Pterygota</taxon>
        <taxon>Neoptera</taxon>
        <taxon>Endopterygota</taxon>
        <taxon>Diptera</taxon>
        <taxon>Nematocera</taxon>
        <taxon>Sciaroidea</taxon>
        <taxon>Sciaridae</taxon>
        <taxon>Pseudolycoriella</taxon>
    </lineage>
</organism>
<dbReference type="PANTHER" id="PTHR37984:SF15">
    <property type="entry name" value="INTEGRASE CATALYTIC DOMAIN-CONTAINING PROTEIN"/>
    <property type="match status" value="1"/>
</dbReference>
<reference evidence="5" key="1">
    <citation type="submission" date="2022-07" db="EMBL/GenBank/DDBJ databases">
        <authorList>
            <person name="Trinca V."/>
            <person name="Uliana J.V.C."/>
            <person name="Torres T.T."/>
            <person name="Ward R.J."/>
            <person name="Monesi N."/>
        </authorList>
    </citation>
    <scope>NUCLEOTIDE SEQUENCE</scope>
    <source>
        <strain evidence="5">HSMRA1968</strain>
        <tissue evidence="5">Whole embryos</tissue>
    </source>
</reference>
<dbReference type="EMBL" id="WJQU01000001">
    <property type="protein sequence ID" value="KAJ6649306.1"/>
    <property type="molecule type" value="Genomic_DNA"/>
</dbReference>
<keyword evidence="2" id="KW-0812">Transmembrane</keyword>
<dbReference type="Proteomes" id="UP001151699">
    <property type="component" value="Chromosome A"/>
</dbReference>
<dbReference type="GO" id="GO:0003964">
    <property type="term" value="F:RNA-directed DNA polymerase activity"/>
    <property type="evidence" value="ECO:0007669"/>
    <property type="project" value="UniProtKB-EC"/>
</dbReference>
<feature type="domain" description="Integrase zinc-binding" evidence="4">
    <location>
        <begin position="125"/>
        <end position="180"/>
    </location>
</feature>
<keyword evidence="6" id="KW-1185">Reference proteome</keyword>
<dbReference type="AlphaFoldDB" id="A0A9Q0NGV9"/>
<name>A0A9Q0NGV9_9DIPT</name>
<evidence type="ECO:0000259" key="4">
    <source>
        <dbReference type="Pfam" id="PF17921"/>
    </source>
</evidence>
<comment type="caution">
    <text evidence="5">The sequence shown here is derived from an EMBL/GenBank/DDBJ whole genome shotgun (WGS) entry which is preliminary data.</text>
</comment>
<evidence type="ECO:0000313" key="5">
    <source>
        <dbReference type="EMBL" id="KAJ6649306.1"/>
    </source>
</evidence>